<dbReference type="PIRSF" id="PIRSF005572">
    <property type="entry name" value="NifS"/>
    <property type="match status" value="1"/>
</dbReference>
<dbReference type="Gene3D" id="3.40.640.10">
    <property type="entry name" value="Type I PLP-dependent aspartate aminotransferase-like (Major domain)"/>
    <property type="match status" value="1"/>
</dbReference>
<comment type="cofactor">
    <cofactor evidence="1 10">
        <name>pyridoxal 5'-phosphate</name>
        <dbReference type="ChEBI" id="CHEBI:597326"/>
    </cofactor>
</comment>
<evidence type="ECO:0000313" key="13">
    <source>
        <dbReference type="Proteomes" id="UP001597383"/>
    </source>
</evidence>
<dbReference type="InterPro" id="IPR020578">
    <property type="entry name" value="Aminotrans_V_PyrdxlP_BS"/>
</dbReference>
<evidence type="ECO:0000256" key="5">
    <source>
        <dbReference type="ARBA" id="ARBA00022723"/>
    </source>
</evidence>
<evidence type="ECO:0000259" key="11">
    <source>
        <dbReference type="Pfam" id="PF00266"/>
    </source>
</evidence>
<comment type="similarity">
    <text evidence="2">Belongs to the class-V pyridoxal-phosphate-dependent aminotransferase family. NifS/IscS subfamily.</text>
</comment>
<accession>A0ABW4W624</accession>
<proteinExistence type="inferred from homology"/>
<protein>
    <recommendedName>
        <fullName evidence="3">cysteine desulfurase</fullName>
        <ecNumber evidence="3">2.8.1.7</ecNumber>
    </recommendedName>
</protein>
<feature type="domain" description="Aminotransferase class V" evidence="11">
    <location>
        <begin position="4"/>
        <end position="364"/>
    </location>
</feature>
<dbReference type="PROSITE" id="PS00595">
    <property type="entry name" value="AA_TRANSFER_CLASS_5"/>
    <property type="match status" value="1"/>
</dbReference>
<evidence type="ECO:0000256" key="7">
    <source>
        <dbReference type="ARBA" id="ARBA00023004"/>
    </source>
</evidence>
<gene>
    <name evidence="12" type="ORF">ACFSJF_18045</name>
</gene>
<evidence type="ECO:0000256" key="10">
    <source>
        <dbReference type="RuleBase" id="RU004504"/>
    </source>
</evidence>
<keyword evidence="4" id="KW-0808">Transferase</keyword>
<dbReference type="EMBL" id="JBHUHQ010000021">
    <property type="protein sequence ID" value="MFD2046180.1"/>
    <property type="molecule type" value="Genomic_DNA"/>
</dbReference>
<keyword evidence="7" id="KW-0408">Iron</keyword>
<evidence type="ECO:0000256" key="4">
    <source>
        <dbReference type="ARBA" id="ARBA00022679"/>
    </source>
</evidence>
<dbReference type="InterPro" id="IPR016454">
    <property type="entry name" value="Cysteine_dSase"/>
</dbReference>
<reference evidence="13" key="1">
    <citation type="journal article" date="2019" name="Int. J. Syst. Evol. Microbiol.">
        <title>The Global Catalogue of Microorganisms (GCM) 10K type strain sequencing project: providing services to taxonomists for standard genome sequencing and annotation.</title>
        <authorList>
            <consortium name="The Broad Institute Genomics Platform"/>
            <consortium name="The Broad Institute Genome Sequencing Center for Infectious Disease"/>
            <person name="Wu L."/>
            <person name="Ma J."/>
        </authorList>
    </citation>
    <scope>NUCLEOTIDE SEQUENCE [LARGE SCALE GENOMIC DNA]</scope>
    <source>
        <strain evidence="13">R28</strain>
    </source>
</reference>
<dbReference type="InterPro" id="IPR000192">
    <property type="entry name" value="Aminotrans_V_dom"/>
</dbReference>
<keyword evidence="6" id="KW-0663">Pyridoxal phosphate</keyword>
<dbReference type="PANTHER" id="PTHR11601">
    <property type="entry name" value="CYSTEINE DESULFURYLASE FAMILY MEMBER"/>
    <property type="match status" value="1"/>
</dbReference>
<dbReference type="Gene3D" id="1.10.260.50">
    <property type="match status" value="1"/>
</dbReference>
<keyword evidence="5" id="KW-0479">Metal-binding</keyword>
<comment type="caution">
    <text evidence="12">The sequence shown here is derived from an EMBL/GenBank/DDBJ whole genome shotgun (WGS) entry which is preliminary data.</text>
</comment>
<evidence type="ECO:0000256" key="1">
    <source>
        <dbReference type="ARBA" id="ARBA00001933"/>
    </source>
</evidence>
<dbReference type="NCBIfam" id="NF002806">
    <property type="entry name" value="PRK02948.1"/>
    <property type="match status" value="1"/>
</dbReference>
<dbReference type="Proteomes" id="UP001597383">
    <property type="component" value="Unassembled WGS sequence"/>
</dbReference>
<name>A0ABW4W624_9BACI</name>
<dbReference type="RefSeq" id="WP_377556872.1">
    <property type="nucleotide sequence ID" value="NZ_JBHUHQ010000021.1"/>
</dbReference>
<evidence type="ECO:0000256" key="6">
    <source>
        <dbReference type="ARBA" id="ARBA00022898"/>
    </source>
</evidence>
<sequence length="380" mass="41837">MEHIYLDHAATTPMDQRVIDTMYPIYSEVFGNPSSVHSFGRKARQLLDEARRILAKSIHANEKEIIFTSGGTEADNLALIGTAKANKHNGTHIITTKQEHHAALHTAEYLEKEGFDITYLAVNEDGKINLEDLKNALTDETILVSIMYVNNETGVIQPIQEAAALLREHQAYFHTDAVQAYGLLDIDVKEMGIDLLTVSAHKINGPKGIGFLYVGEDVKVNALQFGGEQERKRRPGTENVVSAVGFQKAVELAIEHKESRRKEYQQFKDLFLSILSEEGISFQLNGKLEDTVPAIVNISFPGTNVETLLTNFDLSGIAASSGSACTAGSIEPSHVLSAIYGENNECTTNSIRFSFGIFNTKENITDAANRVSKIIKRLTA</sequence>
<keyword evidence="8" id="KW-0411">Iron-sulfur</keyword>
<evidence type="ECO:0000256" key="8">
    <source>
        <dbReference type="ARBA" id="ARBA00023014"/>
    </source>
</evidence>
<dbReference type="PANTHER" id="PTHR11601:SF34">
    <property type="entry name" value="CYSTEINE DESULFURASE"/>
    <property type="match status" value="1"/>
</dbReference>
<evidence type="ECO:0000256" key="9">
    <source>
        <dbReference type="ARBA" id="ARBA00050776"/>
    </source>
</evidence>
<dbReference type="EC" id="2.8.1.7" evidence="3"/>
<evidence type="ECO:0000256" key="2">
    <source>
        <dbReference type="ARBA" id="ARBA00006490"/>
    </source>
</evidence>
<dbReference type="InterPro" id="IPR015422">
    <property type="entry name" value="PyrdxlP-dep_Trfase_small"/>
</dbReference>
<keyword evidence="13" id="KW-1185">Reference proteome</keyword>
<dbReference type="Gene3D" id="3.90.1150.10">
    <property type="entry name" value="Aspartate Aminotransferase, domain 1"/>
    <property type="match status" value="1"/>
</dbReference>
<dbReference type="InterPro" id="IPR015424">
    <property type="entry name" value="PyrdxlP-dep_Trfase"/>
</dbReference>
<dbReference type="SUPFAM" id="SSF53383">
    <property type="entry name" value="PLP-dependent transferases"/>
    <property type="match status" value="1"/>
</dbReference>
<evidence type="ECO:0000256" key="3">
    <source>
        <dbReference type="ARBA" id="ARBA00012239"/>
    </source>
</evidence>
<evidence type="ECO:0000313" key="12">
    <source>
        <dbReference type="EMBL" id="MFD2046180.1"/>
    </source>
</evidence>
<dbReference type="Pfam" id="PF00266">
    <property type="entry name" value="Aminotran_5"/>
    <property type="match status" value="1"/>
</dbReference>
<organism evidence="12 13">
    <name type="scientific">Ornithinibacillus salinisoli</name>
    <dbReference type="NCBI Taxonomy" id="1848459"/>
    <lineage>
        <taxon>Bacteria</taxon>
        <taxon>Bacillati</taxon>
        <taxon>Bacillota</taxon>
        <taxon>Bacilli</taxon>
        <taxon>Bacillales</taxon>
        <taxon>Bacillaceae</taxon>
        <taxon>Ornithinibacillus</taxon>
    </lineage>
</organism>
<comment type="catalytic activity">
    <reaction evidence="9">
        <text>(sulfur carrier)-H + L-cysteine = (sulfur carrier)-SH + L-alanine</text>
        <dbReference type="Rhea" id="RHEA:43892"/>
        <dbReference type="Rhea" id="RHEA-COMP:14737"/>
        <dbReference type="Rhea" id="RHEA-COMP:14739"/>
        <dbReference type="ChEBI" id="CHEBI:29917"/>
        <dbReference type="ChEBI" id="CHEBI:35235"/>
        <dbReference type="ChEBI" id="CHEBI:57972"/>
        <dbReference type="ChEBI" id="CHEBI:64428"/>
        <dbReference type="EC" id="2.8.1.7"/>
    </reaction>
</comment>
<dbReference type="InterPro" id="IPR015421">
    <property type="entry name" value="PyrdxlP-dep_Trfase_major"/>
</dbReference>